<evidence type="ECO:0000259" key="1">
    <source>
        <dbReference type="Pfam" id="PF20694"/>
    </source>
</evidence>
<dbReference type="InterPro" id="IPR049341">
    <property type="entry name" value="TRADD-like_N"/>
</dbReference>
<dbReference type="SUPFAM" id="SSF141571">
    <property type="entry name" value="Pentapeptide repeat-like"/>
    <property type="match status" value="2"/>
</dbReference>
<dbReference type="RefSeq" id="WP_208766556.1">
    <property type="nucleotide sequence ID" value="NZ_CAWNNC010000001.1"/>
</dbReference>
<dbReference type="InterPro" id="IPR051082">
    <property type="entry name" value="Pentapeptide-BTB/POZ_domain"/>
</dbReference>
<proteinExistence type="predicted"/>
<dbReference type="EMBL" id="CP024785">
    <property type="protein sequence ID" value="AUB41700.1"/>
    <property type="molecule type" value="Genomic_DNA"/>
</dbReference>
<evidence type="ECO:0000313" key="2">
    <source>
        <dbReference type="EMBL" id="AUB41700.1"/>
    </source>
</evidence>
<dbReference type="PANTHER" id="PTHR14136:SF17">
    <property type="entry name" value="BTB_POZ DOMAIN-CONTAINING PROTEIN KCTD9"/>
    <property type="match status" value="1"/>
</dbReference>
<dbReference type="PANTHER" id="PTHR14136">
    <property type="entry name" value="BTB_POZ DOMAIN-CONTAINING PROTEIN KCTD9"/>
    <property type="match status" value="1"/>
</dbReference>
<organism evidence="2 3">
    <name type="scientific">Nostoc flagelliforme CCNUN1</name>
    <dbReference type="NCBI Taxonomy" id="2038116"/>
    <lineage>
        <taxon>Bacteria</taxon>
        <taxon>Bacillati</taxon>
        <taxon>Cyanobacteriota</taxon>
        <taxon>Cyanophyceae</taxon>
        <taxon>Nostocales</taxon>
        <taxon>Nostocaceae</taxon>
        <taxon>Nostoc</taxon>
    </lineage>
</organism>
<accession>A0A2K8T245</accession>
<name>A0A2K8T245_9NOSO</name>
<dbReference type="AlphaFoldDB" id="A0A2K8T245"/>
<sequence>MTNPSLGRRKSKITITASPKGVKIAENALVRLGFDSKINFAKSQIIAPNTVTKFFRCKPIQPDSFKRICDALKLNWQEIYEGIEEESEQLERIDCSSPDINEGEEQTQIIRCRFVICKSNKTTIKGVIELEGDINLINNDFQAVIESLLRESSGDTVKIEDIKEGSIKIFIKGSQEDIERLVSLINSGEITTINGLPVKDIQVLSESSDDDKSTESDNKWHASIKDYEENFISLINSGELTTSSGFPDEDIQVLSDDKWRLVQEIVSEPREERRLINTDLSDADLSGACLRYAYLRNVNLSDADLSGADLSGAYLSHVNLSNADLSDADLSGGYVDFVDFSGAEVKYVNLNNMKKFCILTSEIADKLMLVSEILDRPSRDQSLSGVDLSYTKLSDANLSGVDLRDADLSGTDLRRAYLCGADLSGADLSDADLSDADLSSTIVTNALFGGSLGLTEDMKRDLESRGAIFGDRPPVPVS</sequence>
<dbReference type="Gene3D" id="2.160.20.80">
    <property type="entry name" value="E3 ubiquitin-protein ligase SopA"/>
    <property type="match status" value="2"/>
</dbReference>
<dbReference type="Pfam" id="PF20694">
    <property type="entry name" value="TRADD-like_N"/>
    <property type="match status" value="1"/>
</dbReference>
<dbReference type="KEGG" id="nfl:COO91_07762"/>
<dbReference type="Proteomes" id="UP000232003">
    <property type="component" value="Chromosome"/>
</dbReference>
<keyword evidence="3" id="KW-1185">Reference proteome</keyword>
<dbReference type="Pfam" id="PF00805">
    <property type="entry name" value="Pentapeptide"/>
    <property type="match status" value="2"/>
</dbReference>
<gene>
    <name evidence="2" type="ORF">COO91_07762</name>
</gene>
<dbReference type="InterPro" id="IPR001646">
    <property type="entry name" value="5peptide_repeat"/>
</dbReference>
<feature type="domain" description="TRADD-like N-terminal" evidence="1">
    <location>
        <begin position="141"/>
        <end position="202"/>
    </location>
</feature>
<evidence type="ECO:0000313" key="3">
    <source>
        <dbReference type="Proteomes" id="UP000232003"/>
    </source>
</evidence>
<protein>
    <recommendedName>
        <fullName evidence="1">TRADD-like N-terminal domain-containing protein</fullName>
    </recommendedName>
</protein>
<reference evidence="2 3" key="1">
    <citation type="submission" date="2017-11" db="EMBL/GenBank/DDBJ databases">
        <title>Complete genome of a free-living desiccation-tolerant cyanobacterium and its photosynthetic adaptation to extreme terrestrial habitat.</title>
        <authorList>
            <person name="Shang J."/>
        </authorList>
    </citation>
    <scope>NUCLEOTIDE SEQUENCE [LARGE SCALE GENOMIC DNA]</scope>
    <source>
        <strain evidence="2 3">CCNUN1</strain>
    </source>
</reference>